<dbReference type="OMA" id="IKTRIWI"/>
<evidence type="ECO:0000313" key="11">
    <source>
        <dbReference type="EnsemblMetazoa" id="Aqu2.1.05993_001"/>
    </source>
</evidence>
<dbReference type="eggNOG" id="KOG2337">
    <property type="taxonomic scope" value="Eukaryota"/>
</dbReference>
<evidence type="ECO:0000256" key="4">
    <source>
        <dbReference type="ARBA" id="ARBA00022448"/>
    </source>
</evidence>
<evidence type="ECO:0000256" key="6">
    <source>
        <dbReference type="ARBA" id="ARBA00023006"/>
    </source>
</evidence>
<evidence type="ECO:0000256" key="3">
    <source>
        <dbReference type="ARBA" id="ARBA00018730"/>
    </source>
</evidence>
<organism evidence="11">
    <name type="scientific">Amphimedon queenslandica</name>
    <name type="common">Sponge</name>
    <dbReference type="NCBI Taxonomy" id="400682"/>
    <lineage>
        <taxon>Eukaryota</taxon>
        <taxon>Metazoa</taxon>
        <taxon>Porifera</taxon>
        <taxon>Demospongiae</taxon>
        <taxon>Heteroscleromorpha</taxon>
        <taxon>Haplosclerida</taxon>
        <taxon>Niphatidae</taxon>
        <taxon>Amphimedon</taxon>
    </lineage>
</organism>
<dbReference type="Pfam" id="PF16420">
    <property type="entry name" value="ATG7_N"/>
    <property type="match status" value="1"/>
</dbReference>
<evidence type="ECO:0000256" key="8">
    <source>
        <dbReference type="ARBA" id="ARBA00030242"/>
    </source>
</evidence>
<reference evidence="11" key="1">
    <citation type="submission" date="2017-05" db="UniProtKB">
        <authorList>
            <consortium name="EnsemblMetazoa"/>
        </authorList>
    </citation>
    <scope>IDENTIFICATION</scope>
</reference>
<dbReference type="GO" id="GO:0006914">
    <property type="term" value="P:autophagy"/>
    <property type="evidence" value="ECO:0007669"/>
    <property type="project" value="UniProtKB-KW"/>
</dbReference>
<sequence length="188" mass="21424">MASGGEGRNVLQFLPFSSSLDPGFWHELGKRKLEEYQLREDPVPIRGSYGNYRNISTPFLSLDYTAFDVGSEPTGLEFPSPGLLRNVNTIASFNNIDKKELLDTCGRLILESIKNGDCLKNPSLLTSFLLLTYADLKKYRFNYWFGFSALSPSSPFTYRSISRLDTLFKDSDLQHLVSHYDDFQSEHK</sequence>
<evidence type="ECO:0000256" key="7">
    <source>
        <dbReference type="ARBA" id="ARBA00029897"/>
    </source>
</evidence>
<accession>A0A1X7SV61</accession>
<dbReference type="GO" id="GO:0015031">
    <property type="term" value="P:protein transport"/>
    <property type="evidence" value="ECO:0007669"/>
    <property type="project" value="UniProtKB-KW"/>
</dbReference>
<dbReference type="InterPro" id="IPR042522">
    <property type="entry name" value="Atg7_N_1"/>
</dbReference>
<keyword evidence="5" id="KW-0653">Protein transport</keyword>
<dbReference type="FunFam" id="3.40.140.70:FF:000001">
    <property type="entry name" value="Ubiquitin-like modifier-activating enzyme atg7"/>
    <property type="match status" value="1"/>
</dbReference>
<evidence type="ECO:0000256" key="9">
    <source>
        <dbReference type="ARBA" id="ARBA00032823"/>
    </source>
</evidence>
<comment type="similarity">
    <text evidence="1">Belongs to the ATG7 family.</text>
</comment>
<proteinExistence type="inferred from homology"/>
<evidence type="ECO:0000256" key="2">
    <source>
        <dbReference type="ARBA" id="ARBA00017647"/>
    </source>
</evidence>
<dbReference type="InParanoid" id="A0A1X7SV61"/>
<evidence type="ECO:0000256" key="1">
    <source>
        <dbReference type="ARBA" id="ARBA00010931"/>
    </source>
</evidence>
<evidence type="ECO:0000256" key="5">
    <source>
        <dbReference type="ARBA" id="ARBA00022927"/>
    </source>
</evidence>
<dbReference type="EnsemblMetazoa" id="Aqu2.1.05993_001">
    <property type="protein sequence ID" value="Aqu2.1.05993_001"/>
    <property type="gene ID" value="Aqu2.1.05993"/>
</dbReference>
<protein>
    <recommendedName>
        <fullName evidence="2">Ubiquitin-like modifier-activating enzyme ATG7</fullName>
    </recommendedName>
    <alternativeName>
        <fullName evidence="7 9">ATG12-activating enzyme E1 ATG7</fullName>
    </alternativeName>
    <alternativeName>
        <fullName evidence="8">Autophagy-related protein 7</fullName>
    </alternativeName>
    <alternativeName>
        <fullName evidence="3">Ubiquitin-like modifier-activating enzyme atg7</fullName>
    </alternativeName>
</protein>
<evidence type="ECO:0000259" key="10">
    <source>
        <dbReference type="Pfam" id="PF16420"/>
    </source>
</evidence>
<dbReference type="Gene3D" id="3.40.140.70">
    <property type="entry name" value="Ubiquitin-like modifier-activating enzyme ATG7 N-terminal domain"/>
    <property type="match status" value="1"/>
</dbReference>
<dbReference type="InterPro" id="IPR032197">
    <property type="entry name" value="Atg7_N"/>
</dbReference>
<dbReference type="STRING" id="400682.A0A1X7SV61"/>
<name>A0A1X7SV61_AMPQE</name>
<dbReference type="AlphaFoldDB" id="A0A1X7SV61"/>
<keyword evidence="6" id="KW-0072">Autophagy</keyword>
<feature type="domain" description="Ubiquitin-like modifier-activating enzyme Atg7 N-terminal" evidence="10">
    <location>
        <begin position="11"/>
        <end position="187"/>
    </location>
</feature>
<keyword evidence="4" id="KW-0813">Transport</keyword>